<evidence type="ECO:0008006" key="3">
    <source>
        <dbReference type="Google" id="ProtNLM"/>
    </source>
</evidence>
<sequence>MRVLISIVLLLMYVSSVYSQSQKKLEYEAQKNLVIEQSIELLSETLEDESVDFQTLFDILSIYYEKPINLNNKGIKDDLLQLGLLSENQVESLLNHIEKNGKLISIYELQAVPGYDLVTIRNIMPFVEVTAEFYSPHTSVKELFKNASNELFIRYSQTLEEQQGFADISDSNWLASPNSHYLGDPGKLYLRYRFKYLTNLSIGFTMDKDQGEAFFGNKRAEQLFGIKSPKGFDFYSAHFYIKDVGKIKALAIGDFQAQFGQGLTFWSGLAFGKSVNILTSKKNPRGLRPYTSADENLFLRGVGTTLGIGDHFEFTAFGSRKKIDANIHAVSDTLDPNLDNITVTSFQASGFHATLSELEDKDAIQETIGGGHFAYKSRKLTLGVTGVHTIYGGDLERSLQPYSQFQFNSNTSTLLGVDYNWVFKNFNFFGEVARSQNGGTGVLSGVMASLSPNFIFSAIYRNYSKDFQNLKTTAFAETSTPANESGIYLGIDGKINKSWTLSAYMDQYKYPWLKYQIDGPNSSGYDGVLQVRYKPSRSLDMYARFRSRLKPYNTDLEVSDIPSVTTINQNYYRFNIIYKVSKAVRLQSRVEYITYERGGGQKEEGFLIFQDINVKPMSSPFSFSFRYALFDTDSYNSRLYAYENDVLYYFSIPAYYNRGTRMYLTTRYKITRGIDIWLRFSQWFYNNVESISSGNNEILSNRKSEVRALLVFKF</sequence>
<organism evidence="1 2">
    <name type="scientific">Parvicella tangerina</name>
    <dbReference type="NCBI Taxonomy" id="2829795"/>
    <lineage>
        <taxon>Bacteria</taxon>
        <taxon>Pseudomonadati</taxon>
        <taxon>Bacteroidota</taxon>
        <taxon>Flavobacteriia</taxon>
        <taxon>Flavobacteriales</taxon>
        <taxon>Parvicellaceae</taxon>
        <taxon>Parvicella</taxon>
    </lineage>
</organism>
<evidence type="ECO:0000313" key="2">
    <source>
        <dbReference type="Proteomes" id="UP000683507"/>
    </source>
</evidence>
<dbReference type="EMBL" id="OU015584">
    <property type="protein sequence ID" value="CAG5077099.1"/>
    <property type="molecule type" value="Genomic_DNA"/>
</dbReference>
<reference evidence="1" key="1">
    <citation type="submission" date="2021-04" db="EMBL/GenBank/DDBJ databases">
        <authorList>
            <person name="Rodrigo-Torres L."/>
            <person name="Arahal R. D."/>
            <person name="Lucena T."/>
        </authorList>
    </citation>
    <scope>NUCLEOTIDE SEQUENCE</scope>
    <source>
        <strain evidence="1">AS29M-1</strain>
    </source>
</reference>
<gene>
    <name evidence="1" type="ORF">CRYO30217_00290</name>
</gene>
<dbReference type="RefSeq" id="WP_258540533.1">
    <property type="nucleotide sequence ID" value="NZ_OU015584.1"/>
</dbReference>
<proteinExistence type="predicted"/>
<accession>A0A916N8I8</accession>
<name>A0A916N8I8_9FLAO</name>
<dbReference type="AlphaFoldDB" id="A0A916N8I8"/>
<keyword evidence="2" id="KW-1185">Reference proteome</keyword>
<evidence type="ECO:0000313" key="1">
    <source>
        <dbReference type="EMBL" id="CAG5077099.1"/>
    </source>
</evidence>
<dbReference type="Proteomes" id="UP000683507">
    <property type="component" value="Chromosome"/>
</dbReference>
<dbReference type="KEGG" id="ptan:CRYO30217_00290"/>
<protein>
    <recommendedName>
        <fullName evidence="3">Helix-hairpin-helix domain-containing protein</fullName>
    </recommendedName>
</protein>